<evidence type="ECO:0000313" key="2">
    <source>
        <dbReference type="Proteomes" id="UP001295423"/>
    </source>
</evidence>
<accession>A0AAD2G867</accession>
<name>A0AAD2G867_9STRA</name>
<comment type="caution">
    <text evidence="1">The sequence shown here is derived from an EMBL/GenBank/DDBJ whole genome shotgun (WGS) entry which is preliminary data.</text>
</comment>
<dbReference type="Proteomes" id="UP001295423">
    <property type="component" value="Unassembled WGS sequence"/>
</dbReference>
<keyword evidence="2" id="KW-1185">Reference proteome</keyword>
<dbReference type="AlphaFoldDB" id="A0AAD2G867"/>
<protein>
    <submittedName>
        <fullName evidence="1">Uncharacterized protein</fullName>
    </submittedName>
</protein>
<evidence type="ECO:0000313" key="1">
    <source>
        <dbReference type="EMBL" id="CAJ1966077.1"/>
    </source>
</evidence>
<proteinExistence type="predicted"/>
<sequence>MKEERLAPKLIKDKVIHFIFLVEATLASLMQRTAPAAVRIDKTEPGVTSRTALEIGYGLKLTCKGL</sequence>
<organism evidence="1 2">
    <name type="scientific">Cylindrotheca closterium</name>
    <dbReference type="NCBI Taxonomy" id="2856"/>
    <lineage>
        <taxon>Eukaryota</taxon>
        <taxon>Sar</taxon>
        <taxon>Stramenopiles</taxon>
        <taxon>Ochrophyta</taxon>
        <taxon>Bacillariophyta</taxon>
        <taxon>Bacillariophyceae</taxon>
        <taxon>Bacillariophycidae</taxon>
        <taxon>Bacillariales</taxon>
        <taxon>Bacillariaceae</taxon>
        <taxon>Cylindrotheca</taxon>
    </lineage>
</organism>
<gene>
    <name evidence="1" type="ORF">CYCCA115_LOCUS21661</name>
</gene>
<dbReference type="EMBL" id="CAKOGP040002251">
    <property type="protein sequence ID" value="CAJ1966077.1"/>
    <property type="molecule type" value="Genomic_DNA"/>
</dbReference>
<reference evidence="1" key="1">
    <citation type="submission" date="2023-08" db="EMBL/GenBank/DDBJ databases">
        <authorList>
            <person name="Audoor S."/>
            <person name="Bilcke G."/>
        </authorList>
    </citation>
    <scope>NUCLEOTIDE SEQUENCE</scope>
</reference>